<evidence type="ECO:0000256" key="1">
    <source>
        <dbReference type="SAM" id="MobiDB-lite"/>
    </source>
</evidence>
<organism evidence="2 3">
    <name type="scientific">Pyrrhoderma noxium</name>
    <dbReference type="NCBI Taxonomy" id="2282107"/>
    <lineage>
        <taxon>Eukaryota</taxon>
        <taxon>Fungi</taxon>
        <taxon>Dikarya</taxon>
        <taxon>Basidiomycota</taxon>
        <taxon>Agaricomycotina</taxon>
        <taxon>Agaricomycetes</taxon>
        <taxon>Hymenochaetales</taxon>
        <taxon>Hymenochaetaceae</taxon>
        <taxon>Pyrrhoderma</taxon>
    </lineage>
</organism>
<feature type="compositionally biased region" description="Basic and acidic residues" evidence="1">
    <location>
        <begin position="505"/>
        <end position="519"/>
    </location>
</feature>
<dbReference type="Proteomes" id="UP000217199">
    <property type="component" value="Unassembled WGS sequence"/>
</dbReference>
<feature type="compositionally biased region" description="Polar residues" evidence="1">
    <location>
        <begin position="62"/>
        <end position="86"/>
    </location>
</feature>
<reference evidence="2 3" key="1">
    <citation type="journal article" date="2017" name="Mol. Ecol.">
        <title>Comparative and population genomic landscape of Phellinus noxius: A hypervariable fungus causing root rot in trees.</title>
        <authorList>
            <person name="Chung C.L."/>
            <person name="Lee T.J."/>
            <person name="Akiba M."/>
            <person name="Lee H.H."/>
            <person name="Kuo T.H."/>
            <person name="Liu D."/>
            <person name="Ke H.M."/>
            <person name="Yokoi T."/>
            <person name="Roa M.B."/>
            <person name="Lu M.J."/>
            <person name="Chang Y.Y."/>
            <person name="Ann P.J."/>
            <person name="Tsai J.N."/>
            <person name="Chen C.Y."/>
            <person name="Tzean S.S."/>
            <person name="Ota Y."/>
            <person name="Hattori T."/>
            <person name="Sahashi N."/>
            <person name="Liou R.F."/>
            <person name="Kikuchi T."/>
            <person name="Tsai I.J."/>
        </authorList>
    </citation>
    <scope>NUCLEOTIDE SEQUENCE [LARGE SCALE GENOMIC DNA]</scope>
    <source>
        <strain evidence="2 3">FFPRI411160</strain>
    </source>
</reference>
<feature type="compositionally biased region" description="Polar residues" evidence="1">
    <location>
        <begin position="449"/>
        <end position="481"/>
    </location>
</feature>
<sequence>MSRPRPSLLALFDPLSQPSPTVNRDTSTPSPDSGSDKENVNTPTPRNQRQNSKSLDPGSSEIIFSQSSRFQTNAKGQTKNVPSDSIGKSFSLGTNTDSSNLCLVQLAEELNNVCKITDETIDRGDGPRKPLGEISLITNNIIVTPNSCVEKLINLDTPKSTPRSVLKFATGATKCELSTPITNVDSSPAVRCITPHEASPSIIVSSYSVLHPAPAIPFSSRSSIENLSPEISRIRSPQFHDPLSGFHNLSFEVQSSFEIKKIDLSGDLLNDEMSFLESLDDDSFADVPHPPKLSDRSVAEVSRAAHDWGSKSKRPFIGGTRLSLTKGELPPLDLSSDLEDDCDIMKPPSDILIQTPPRSPVATGSNTRTQVLAPKKATATLRGPPEDKNTGNSRALKTSVLKPRKSVGEVKPLVPKKKVPAPVPAIAPTNMTQIRRSSLARRSSISIGTDLSRSKPTLDTSMTQTLSRTTGQRRLSMSTAPSVKAATVGRTSGARRAPLTSDASFFKEPKISESPERRNPSSARTGLQRPSTLTSNHQRTGSSSLSRSTMAPPKPLPRPSSAPKTTIPRSLSLSSSTTTTSSRPSMSHTKSMGASKIPGPGTRKPL</sequence>
<feature type="compositionally biased region" description="Polar residues" evidence="1">
    <location>
        <begin position="520"/>
        <end position="549"/>
    </location>
</feature>
<comment type="caution">
    <text evidence="2">The sequence shown here is derived from an EMBL/GenBank/DDBJ whole genome shotgun (WGS) entry which is preliminary data.</text>
</comment>
<dbReference type="OrthoDB" id="3263311at2759"/>
<proteinExistence type="predicted"/>
<accession>A0A286U9T8</accession>
<feature type="region of interest" description="Disordered" evidence="1">
    <location>
        <begin position="348"/>
        <end position="367"/>
    </location>
</feature>
<keyword evidence="3" id="KW-1185">Reference proteome</keyword>
<dbReference type="AlphaFoldDB" id="A0A286U9T8"/>
<name>A0A286U9T8_9AGAM</name>
<evidence type="ECO:0000313" key="3">
    <source>
        <dbReference type="Proteomes" id="UP000217199"/>
    </source>
</evidence>
<dbReference type="InParanoid" id="A0A286U9T8"/>
<dbReference type="EMBL" id="NBII01000008">
    <property type="protein sequence ID" value="PAV16352.1"/>
    <property type="molecule type" value="Genomic_DNA"/>
</dbReference>
<feature type="compositionally biased region" description="Low complexity" evidence="1">
    <location>
        <begin position="561"/>
        <end position="589"/>
    </location>
</feature>
<protein>
    <submittedName>
        <fullName evidence="2">Uncharacterized protein</fullName>
    </submittedName>
</protein>
<feature type="region of interest" description="Disordered" evidence="1">
    <location>
        <begin position="421"/>
        <end position="606"/>
    </location>
</feature>
<evidence type="ECO:0000313" key="2">
    <source>
        <dbReference type="EMBL" id="PAV16352.1"/>
    </source>
</evidence>
<gene>
    <name evidence="2" type="ORF">PNOK_0797200</name>
</gene>
<feature type="region of interest" description="Disordered" evidence="1">
    <location>
        <begin position="1"/>
        <end position="86"/>
    </location>
</feature>
<feature type="compositionally biased region" description="Polar residues" evidence="1">
    <location>
        <begin position="40"/>
        <end position="54"/>
    </location>
</feature>
<feature type="compositionally biased region" description="Low complexity" evidence="1">
    <location>
        <begin position="424"/>
        <end position="447"/>
    </location>
</feature>